<keyword evidence="3" id="KW-0687">Ribonucleoprotein</keyword>
<comment type="caution">
    <text evidence="5">The sequence shown here is derived from an EMBL/GenBank/DDBJ whole genome shotgun (WGS) entry which is preliminary data.</text>
</comment>
<evidence type="ECO:0000256" key="3">
    <source>
        <dbReference type="ARBA" id="ARBA00023274"/>
    </source>
</evidence>
<keyword evidence="2" id="KW-0689">Ribosomal protein</keyword>
<dbReference type="Pfam" id="PF01198">
    <property type="entry name" value="Ribosomal_L31e"/>
    <property type="match status" value="1"/>
</dbReference>
<dbReference type="PANTHER" id="PTHR28096:SF1">
    <property type="entry name" value="PROTEIN FAF1"/>
    <property type="match status" value="1"/>
</dbReference>
<dbReference type="GO" id="GO:0005730">
    <property type="term" value="C:nucleolus"/>
    <property type="evidence" value="ECO:0007669"/>
    <property type="project" value="TreeGrafter"/>
</dbReference>
<dbReference type="EMBL" id="JAVYJV010000012">
    <property type="protein sequence ID" value="KAK4358412.1"/>
    <property type="molecule type" value="Genomic_DNA"/>
</dbReference>
<dbReference type="Pfam" id="PF01795">
    <property type="entry name" value="Methyltransf_5"/>
    <property type="match status" value="1"/>
</dbReference>
<accession>A0AAE1RWL0</accession>
<evidence type="ECO:0000256" key="2">
    <source>
        <dbReference type="ARBA" id="ARBA00022980"/>
    </source>
</evidence>
<dbReference type="GO" id="GO:0000462">
    <property type="term" value="P:maturation of SSU-rRNA from tricistronic rRNA transcript (SSU-rRNA, 5.8S rRNA, LSU-rRNA)"/>
    <property type="evidence" value="ECO:0007669"/>
    <property type="project" value="TreeGrafter"/>
</dbReference>
<dbReference type="GO" id="GO:0008168">
    <property type="term" value="F:methyltransferase activity"/>
    <property type="evidence" value="ECO:0007669"/>
    <property type="project" value="InterPro"/>
</dbReference>
<dbReference type="GO" id="GO:0003735">
    <property type="term" value="F:structural constituent of ribosome"/>
    <property type="evidence" value="ECO:0007669"/>
    <property type="project" value="InterPro"/>
</dbReference>
<name>A0AAE1RWL0_9SOLA</name>
<dbReference type="Pfam" id="PF15375">
    <property type="entry name" value="FSAF1"/>
    <property type="match status" value="1"/>
</dbReference>
<dbReference type="GO" id="GO:1990904">
    <property type="term" value="C:ribonucleoprotein complex"/>
    <property type="evidence" value="ECO:0007669"/>
    <property type="project" value="UniProtKB-KW"/>
</dbReference>
<dbReference type="InterPro" id="IPR023621">
    <property type="entry name" value="Ribosomal_eL31_dom_sf"/>
</dbReference>
<dbReference type="Proteomes" id="UP001291623">
    <property type="component" value="Unassembled WGS sequence"/>
</dbReference>
<dbReference type="GO" id="GO:0005840">
    <property type="term" value="C:ribosome"/>
    <property type="evidence" value="ECO:0007669"/>
    <property type="project" value="UniProtKB-KW"/>
</dbReference>
<evidence type="ECO:0000256" key="1">
    <source>
        <dbReference type="ARBA" id="ARBA00010808"/>
    </source>
</evidence>
<feature type="compositionally biased region" description="Basic and acidic residues" evidence="4">
    <location>
        <begin position="109"/>
        <end position="120"/>
    </location>
</feature>
<dbReference type="Gene3D" id="1.10.150.170">
    <property type="entry name" value="Putative methyltransferase TM0872, insert domain"/>
    <property type="match status" value="1"/>
</dbReference>
<keyword evidence="6" id="KW-1185">Reference proteome</keyword>
<dbReference type="AlphaFoldDB" id="A0AAE1RWL0"/>
<dbReference type="Gene3D" id="3.40.50.150">
    <property type="entry name" value="Vaccinia Virus protein VP39"/>
    <property type="match status" value="1"/>
</dbReference>
<evidence type="ECO:0000313" key="6">
    <source>
        <dbReference type="Proteomes" id="UP001291623"/>
    </source>
</evidence>
<dbReference type="InterPro" id="IPR029063">
    <property type="entry name" value="SAM-dependent_MTases_sf"/>
</dbReference>
<protein>
    <submittedName>
        <fullName evidence="5">Uncharacterized protein</fullName>
    </submittedName>
</protein>
<dbReference type="InterPro" id="IPR053030">
    <property type="entry name" value="Ribosomal_biogenesis_FAF1-like"/>
</dbReference>
<evidence type="ECO:0000256" key="4">
    <source>
        <dbReference type="SAM" id="MobiDB-lite"/>
    </source>
</evidence>
<feature type="region of interest" description="Disordered" evidence="4">
    <location>
        <begin position="91"/>
        <end position="120"/>
    </location>
</feature>
<evidence type="ECO:0000313" key="5">
    <source>
        <dbReference type="EMBL" id="KAK4358412.1"/>
    </source>
</evidence>
<dbReference type="SUPFAM" id="SSF53335">
    <property type="entry name" value="S-adenosyl-L-methionine-dependent methyltransferases"/>
    <property type="match status" value="1"/>
</dbReference>
<feature type="compositionally biased region" description="Basic residues" evidence="4">
    <location>
        <begin position="155"/>
        <end position="169"/>
    </location>
</feature>
<dbReference type="InterPro" id="IPR023397">
    <property type="entry name" value="SAM-dep_MeTrfase_MraW_recog"/>
</dbReference>
<reference evidence="5" key="1">
    <citation type="submission" date="2023-12" db="EMBL/GenBank/DDBJ databases">
        <title>Genome assembly of Anisodus tanguticus.</title>
        <authorList>
            <person name="Wang Y.-J."/>
        </authorList>
    </citation>
    <scope>NUCLEOTIDE SEQUENCE</scope>
    <source>
        <strain evidence="5">KB-2021</strain>
        <tissue evidence="5">Leaf</tissue>
    </source>
</reference>
<proteinExistence type="inferred from homology"/>
<dbReference type="InterPro" id="IPR027973">
    <property type="entry name" value="FSAF1-like"/>
</dbReference>
<dbReference type="PANTHER" id="PTHR28096">
    <property type="entry name" value="PROTEIN FAF1"/>
    <property type="match status" value="1"/>
</dbReference>
<sequence>MEQRKNKLTKIWPNLDTKEAKMDFKSILKEVEYLGSTHMTWREKKELENKKVVSLGGKPQKKQRLPLSVARVMMKNQKEREEKMQEENLILGRFGGNNASSSRKAAGRRRPEDRVLKSTEGHFRNGVLDVKELLKPSSAPKAASFDVKQSFSSGKGKKKKGGKKNKGNKNKGGPDKELDEETFLNKYGNDNSAHVPVLLGEVWDVFTSVTLRSFLDCTLGAAGHSSEIIRAHSEMQVYVGLDVDPIAHQMAQSQLKSIIDRDSFDTASALKVHTFLKKFKDVKFVLGEVEDDLLVCRVDGILMDLGMSSMQVNAAARGFSMLKNGPLDMRMNPKHLMLHCMLAYVSKSFNIYSLENYVDFVILFSAFTLIKIPWDSCLLFGPARVARLVEHGASIMEVSSSKTPAYNSRGFAFCVELISRDLRSAGYLSCVVCGLLHRSSFTLCASEGVSAAGSLVIKRKATLKAEDVFLLCSSSFSFLLSPFSFLWPVMLGIRSVPRRIRVRIARKRNDDEDAKEELYSLVTVTEIPPEGLKGLGTKIIEDED</sequence>
<organism evidence="5 6">
    <name type="scientific">Anisodus tanguticus</name>
    <dbReference type="NCBI Taxonomy" id="243964"/>
    <lineage>
        <taxon>Eukaryota</taxon>
        <taxon>Viridiplantae</taxon>
        <taxon>Streptophyta</taxon>
        <taxon>Embryophyta</taxon>
        <taxon>Tracheophyta</taxon>
        <taxon>Spermatophyta</taxon>
        <taxon>Magnoliopsida</taxon>
        <taxon>eudicotyledons</taxon>
        <taxon>Gunneridae</taxon>
        <taxon>Pentapetalae</taxon>
        <taxon>asterids</taxon>
        <taxon>lamiids</taxon>
        <taxon>Solanales</taxon>
        <taxon>Solanaceae</taxon>
        <taxon>Solanoideae</taxon>
        <taxon>Hyoscyameae</taxon>
        <taxon>Anisodus</taxon>
    </lineage>
</organism>
<comment type="similarity">
    <text evidence="1">Belongs to the eukaryotic ribosomal protein eL31 family.</text>
</comment>
<feature type="region of interest" description="Disordered" evidence="4">
    <location>
        <begin position="144"/>
        <end position="179"/>
    </location>
</feature>
<gene>
    <name evidence="5" type="ORF">RND71_024022</name>
</gene>
<dbReference type="InterPro" id="IPR002903">
    <property type="entry name" value="RsmH"/>
</dbReference>
<dbReference type="GO" id="GO:0006412">
    <property type="term" value="P:translation"/>
    <property type="evidence" value="ECO:0007669"/>
    <property type="project" value="InterPro"/>
</dbReference>
<dbReference type="InterPro" id="IPR000054">
    <property type="entry name" value="Ribosomal_eL31"/>
</dbReference>
<dbReference type="Gene3D" id="3.10.440.10">
    <property type="match status" value="1"/>
</dbReference>